<name>A0A0L0W503_9BASI</name>
<feature type="compositionally biased region" description="Basic residues" evidence="1">
    <location>
        <begin position="65"/>
        <end position="74"/>
    </location>
</feature>
<feature type="transmembrane region" description="Helical" evidence="2">
    <location>
        <begin position="130"/>
        <end position="147"/>
    </location>
</feature>
<dbReference type="AlphaFoldDB" id="A0A0L0W503"/>
<keyword evidence="2" id="KW-0812">Transmembrane</keyword>
<accession>A0A0L0W503</accession>
<organism evidence="3 4">
    <name type="scientific">Puccinia striiformis f. sp. tritici PST-78</name>
    <dbReference type="NCBI Taxonomy" id="1165861"/>
    <lineage>
        <taxon>Eukaryota</taxon>
        <taxon>Fungi</taxon>
        <taxon>Dikarya</taxon>
        <taxon>Basidiomycota</taxon>
        <taxon>Pucciniomycotina</taxon>
        <taxon>Pucciniomycetes</taxon>
        <taxon>Pucciniales</taxon>
        <taxon>Pucciniaceae</taxon>
        <taxon>Puccinia</taxon>
    </lineage>
</organism>
<comment type="caution">
    <text evidence="3">The sequence shown here is derived from an EMBL/GenBank/DDBJ whole genome shotgun (WGS) entry which is preliminary data.</text>
</comment>
<dbReference type="Proteomes" id="UP000054564">
    <property type="component" value="Unassembled WGS sequence"/>
</dbReference>
<gene>
    <name evidence="3" type="ORF">PSTG_00468</name>
</gene>
<keyword evidence="2" id="KW-0472">Membrane</keyword>
<feature type="region of interest" description="Disordered" evidence="1">
    <location>
        <begin position="62"/>
        <end position="111"/>
    </location>
</feature>
<evidence type="ECO:0000313" key="4">
    <source>
        <dbReference type="Proteomes" id="UP000054564"/>
    </source>
</evidence>
<evidence type="ECO:0000256" key="1">
    <source>
        <dbReference type="SAM" id="MobiDB-lite"/>
    </source>
</evidence>
<keyword evidence="4" id="KW-1185">Reference proteome</keyword>
<keyword evidence="2" id="KW-1133">Transmembrane helix</keyword>
<sequence length="174" mass="19352">MLQCSKKKSQKQCGENYCLPTTVHRKTGTLPVWSAHSSALQKWSVAKTQKVPKVIDTDLKEAQKATHKLKRPVRPTKNQVTKATGELGRRSKQTKKTDPSNKVEGNEEEDLGDLPNLPKLAIKQSPGNRFWVGLTGFFHLLAVFWASSKLASMTSCTTFVLVALPKGFKVCFIL</sequence>
<feature type="compositionally biased region" description="Basic and acidic residues" evidence="1">
    <location>
        <begin position="95"/>
        <end position="105"/>
    </location>
</feature>
<proteinExistence type="predicted"/>
<protein>
    <submittedName>
        <fullName evidence="3">Uncharacterized protein</fullName>
    </submittedName>
</protein>
<reference evidence="4" key="1">
    <citation type="submission" date="2014-03" db="EMBL/GenBank/DDBJ databases">
        <title>The Genome Sequence of Puccinia striiformis f. sp. tritici PST-78.</title>
        <authorList>
            <consortium name="The Broad Institute Genome Sequencing Platform"/>
            <person name="Cuomo C."/>
            <person name="Hulbert S."/>
            <person name="Chen X."/>
            <person name="Walker B."/>
            <person name="Young S.K."/>
            <person name="Zeng Q."/>
            <person name="Gargeya S."/>
            <person name="Fitzgerald M."/>
            <person name="Haas B."/>
            <person name="Abouelleil A."/>
            <person name="Alvarado L."/>
            <person name="Arachchi H.M."/>
            <person name="Berlin A.M."/>
            <person name="Chapman S.B."/>
            <person name="Goldberg J."/>
            <person name="Griggs A."/>
            <person name="Gujja S."/>
            <person name="Hansen M."/>
            <person name="Howarth C."/>
            <person name="Imamovic A."/>
            <person name="Larimer J."/>
            <person name="McCowan C."/>
            <person name="Montmayeur A."/>
            <person name="Murphy C."/>
            <person name="Neiman D."/>
            <person name="Pearson M."/>
            <person name="Priest M."/>
            <person name="Roberts A."/>
            <person name="Saif S."/>
            <person name="Shea T."/>
            <person name="Sisk P."/>
            <person name="Sykes S."/>
            <person name="Wortman J."/>
            <person name="Nusbaum C."/>
            <person name="Birren B."/>
        </authorList>
    </citation>
    <scope>NUCLEOTIDE SEQUENCE [LARGE SCALE GENOMIC DNA]</scope>
    <source>
        <strain evidence="4">race PST-78</strain>
    </source>
</reference>
<evidence type="ECO:0000313" key="3">
    <source>
        <dbReference type="EMBL" id="KNF06594.1"/>
    </source>
</evidence>
<evidence type="ECO:0000256" key="2">
    <source>
        <dbReference type="SAM" id="Phobius"/>
    </source>
</evidence>
<dbReference type="EMBL" id="AJIL01000003">
    <property type="protein sequence ID" value="KNF06594.1"/>
    <property type="molecule type" value="Genomic_DNA"/>
</dbReference>